<dbReference type="InterPro" id="IPR036259">
    <property type="entry name" value="MFS_trans_sf"/>
</dbReference>
<keyword evidence="4 6" id="KW-1133">Transmembrane helix</keyword>
<feature type="transmembrane region" description="Helical" evidence="6">
    <location>
        <begin position="327"/>
        <end position="347"/>
    </location>
</feature>
<keyword evidence="3 6" id="KW-0812">Transmembrane</keyword>
<evidence type="ECO:0000313" key="9">
    <source>
        <dbReference type="Proteomes" id="UP001596296"/>
    </source>
</evidence>
<feature type="domain" description="Major facilitator superfamily (MFS) profile" evidence="7">
    <location>
        <begin position="1"/>
        <end position="380"/>
    </location>
</feature>
<evidence type="ECO:0000256" key="4">
    <source>
        <dbReference type="ARBA" id="ARBA00022989"/>
    </source>
</evidence>
<gene>
    <name evidence="8" type="ORF">ACFQE9_11980</name>
</gene>
<evidence type="ECO:0000256" key="3">
    <source>
        <dbReference type="ARBA" id="ARBA00022692"/>
    </source>
</evidence>
<evidence type="ECO:0000259" key="7">
    <source>
        <dbReference type="PROSITE" id="PS50850"/>
    </source>
</evidence>
<proteinExistence type="predicted"/>
<dbReference type="AlphaFoldDB" id="A0ABD5UYS5"/>
<protein>
    <submittedName>
        <fullName evidence="8">Nitrate/nitrite transporter</fullName>
    </submittedName>
</protein>
<feature type="transmembrane region" description="Helical" evidence="6">
    <location>
        <begin position="30"/>
        <end position="50"/>
    </location>
</feature>
<reference evidence="8 9" key="1">
    <citation type="journal article" date="2019" name="Int. J. Syst. Evol. Microbiol.">
        <title>The Global Catalogue of Microorganisms (GCM) 10K type strain sequencing project: providing services to taxonomists for standard genome sequencing and annotation.</title>
        <authorList>
            <consortium name="The Broad Institute Genomics Platform"/>
            <consortium name="The Broad Institute Genome Sequencing Center for Infectious Disease"/>
            <person name="Wu L."/>
            <person name="Ma J."/>
        </authorList>
    </citation>
    <scope>NUCLEOTIDE SEQUENCE [LARGE SCALE GENOMIC DNA]</scope>
    <source>
        <strain evidence="8 9">SKJ47</strain>
    </source>
</reference>
<feature type="transmembrane region" description="Helical" evidence="6">
    <location>
        <begin position="268"/>
        <end position="286"/>
    </location>
</feature>
<dbReference type="RefSeq" id="WP_379744798.1">
    <property type="nucleotide sequence ID" value="NZ_JBHSVN010000001.1"/>
</dbReference>
<feature type="transmembrane region" description="Helical" evidence="6">
    <location>
        <begin position="353"/>
        <end position="375"/>
    </location>
</feature>
<dbReference type="EMBL" id="JBHSXL010000009">
    <property type="protein sequence ID" value="MFC6893317.1"/>
    <property type="molecule type" value="Genomic_DNA"/>
</dbReference>
<feature type="transmembrane region" description="Helical" evidence="6">
    <location>
        <begin position="125"/>
        <end position="149"/>
    </location>
</feature>
<dbReference type="InterPro" id="IPR050189">
    <property type="entry name" value="MFS_Efflux_Transporters"/>
</dbReference>
<feature type="transmembrane region" description="Helical" evidence="6">
    <location>
        <begin position="237"/>
        <end position="256"/>
    </location>
</feature>
<dbReference type="PROSITE" id="PS50850">
    <property type="entry name" value="MFS"/>
    <property type="match status" value="1"/>
</dbReference>
<dbReference type="InterPro" id="IPR020846">
    <property type="entry name" value="MFS_dom"/>
</dbReference>
<dbReference type="GO" id="GO:0005886">
    <property type="term" value="C:plasma membrane"/>
    <property type="evidence" value="ECO:0007669"/>
    <property type="project" value="UniProtKB-SubCell"/>
</dbReference>
<feature type="transmembrane region" description="Helical" evidence="6">
    <location>
        <begin position="88"/>
        <end position="105"/>
    </location>
</feature>
<evidence type="ECO:0000256" key="5">
    <source>
        <dbReference type="ARBA" id="ARBA00023136"/>
    </source>
</evidence>
<dbReference type="PANTHER" id="PTHR43124">
    <property type="entry name" value="PURINE EFFLUX PUMP PBUE"/>
    <property type="match status" value="1"/>
</dbReference>
<feature type="transmembrane region" description="Helical" evidence="6">
    <location>
        <begin position="204"/>
        <end position="225"/>
    </location>
</feature>
<evidence type="ECO:0000256" key="2">
    <source>
        <dbReference type="ARBA" id="ARBA00022475"/>
    </source>
</evidence>
<comment type="caution">
    <text evidence="8">The sequence shown here is derived from an EMBL/GenBank/DDBJ whole genome shotgun (WGS) entry which is preliminary data.</text>
</comment>
<evidence type="ECO:0000256" key="6">
    <source>
        <dbReference type="SAM" id="Phobius"/>
    </source>
</evidence>
<sequence>MLLLIVLGTTSAFVGRNIFGPLLPSIIEDLAITSAEAGTALSAMWVAIAVTQYPGGRLADQLSYKTVLIGAMTLLTAGFLTLLGTSTYAGFVVGLVVMGLGGGLFSPSSYAQLAALFEERRGQAFGVYTASIDIGSALSGAIAIGVLAVATWRVAFLPVAAALVCVIGGMHFLHRGRYELDVSEVTFEVRGTVRRILGEPRIRWIIVAYILMGLVFQGVLGFLPAFLQFAKGFSSTLANNFFVAFFVVGAAVRIVAGNLGDRFRHLTVAAGAAASGAVGLSVLYVAESTPLVALGAALLAAGITGYPPVLNAYLMDNFPDTSMGGDYGAARSILILFGSAGPVYIGYLAEGYGYNLAFLALFPFFLAGGLVVLWIRSRNGRR</sequence>
<evidence type="ECO:0000256" key="1">
    <source>
        <dbReference type="ARBA" id="ARBA00004651"/>
    </source>
</evidence>
<evidence type="ECO:0000313" key="8">
    <source>
        <dbReference type="EMBL" id="MFC6893317.1"/>
    </source>
</evidence>
<feature type="transmembrane region" description="Helical" evidence="6">
    <location>
        <begin position="62"/>
        <end position="82"/>
    </location>
</feature>
<feature type="transmembrane region" description="Helical" evidence="6">
    <location>
        <begin position="155"/>
        <end position="173"/>
    </location>
</feature>
<keyword evidence="5 6" id="KW-0472">Membrane</keyword>
<keyword evidence="2" id="KW-1003">Cell membrane</keyword>
<accession>A0ABD5UYS5</accession>
<dbReference type="Pfam" id="PF07690">
    <property type="entry name" value="MFS_1"/>
    <property type="match status" value="1"/>
</dbReference>
<organism evidence="8 9">
    <name type="scientific">Halopenitus salinus</name>
    <dbReference type="NCBI Taxonomy" id="1198295"/>
    <lineage>
        <taxon>Archaea</taxon>
        <taxon>Methanobacteriati</taxon>
        <taxon>Methanobacteriota</taxon>
        <taxon>Stenosarchaea group</taxon>
        <taxon>Halobacteria</taxon>
        <taxon>Halobacteriales</taxon>
        <taxon>Haloferacaceae</taxon>
        <taxon>Halopenitus</taxon>
    </lineage>
</organism>
<dbReference type="Proteomes" id="UP001596296">
    <property type="component" value="Unassembled WGS sequence"/>
</dbReference>
<keyword evidence="9" id="KW-1185">Reference proteome</keyword>
<dbReference type="SUPFAM" id="SSF103473">
    <property type="entry name" value="MFS general substrate transporter"/>
    <property type="match status" value="1"/>
</dbReference>
<dbReference type="InterPro" id="IPR011701">
    <property type="entry name" value="MFS"/>
</dbReference>
<dbReference type="PANTHER" id="PTHR43124:SF3">
    <property type="entry name" value="CHLORAMPHENICOL EFFLUX PUMP RV0191"/>
    <property type="match status" value="1"/>
</dbReference>
<comment type="subcellular location">
    <subcellularLocation>
        <location evidence="1">Cell membrane</location>
        <topology evidence="1">Multi-pass membrane protein</topology>
    </subcellularLocation>
</comment>
<name>A0ABD5UYS5_9EURY</name>
<feature type="transmembrane region" description="Helical" evidence="6">
    <location>
        <begin position="292"/>
        <end position="315"/>
    </location>
</feature>
<dbReference type="Gene3D" id="1.20.1250.20">
    <property type="entry name" value="MFS general substrate transporter like domains"/>
    <property type="match status" value="1"/>
</dbReference>